<dbReference type="InterPro" id="IPR001129">
    <property type="entry name" value="Membr-assoc_MAPEG"/>
</dbReference>
<dbReference type="PANTHER" id="PTHR35371:SF1">
    <property type="entry name" value="BLR7753 PROTEIN"/>
    <property type="match status" value="1"/>
</dbReference>
<keyword evidence="3 5" id="KW-1133">Transmembrane helix</keyword>
<dbReference type="PANTHER" id="PTHR35371">
    <property type="entry name" value="INNER MEMBRANE PROTEIN"/>
    <property type="match status" value="1"/>
</dbReference>
<dbReference type="RefSeq" id="WP_339109020.1">
    <property type="nucleotide sequence ID" value="NZ_CP135443.1"/>
</dbReference>
<evidence type="ECO:0000256" key="1">
    <source>
        <dbReference type="ARBA" id="ARBA00004370"/>
    </source>
</evidence>
<feature type="transmembrane region" description="Helical" evidence="5">
    <location>
        <begin position="12"/>
        <end position="32"/>
    </location>
</feature>
<evidence type="ECO:0000313" key="7">
    <source>
        <dbReference type="Proteomes" id="UP001623290"/>
    </source>
</evidence>
<protein>
    <submittedName>
        <fullName evidence="6">MAPEG family protein</fullName>
    </submittedName>
</protein>
<dbReference type="SUPFAM" id="SSF161084">
    <property type="entry name" value="MAPEG domain-like"/>
    <property type="match status" value="1"/>
</dbReference>
<proteinExistence type="predicted"/>
<evidence type="ECO:0000256" key="2">
    <source>
        <dbReference type="ARBA" id="ARBA00022692"/>
    </source>
</evidence>
<dbReference type="Proteomes" id="UP001623290">
    <property type="component" value="Chromosome"/>
</dbReference>
<dbReference type="Pfam" id="PF01124">
    <property type="entry name" value="MAPEG"/>
    <property type="match status" value="1"/>
</dbReference>
<gene>
    <name evidence="6" type="ORF">RPE78_08200</name>
</gene>
<dbReference type="EMBL" id="CP135443">
    <property type="protein sequence ID" value="WRY32697.1"/>
    <property type="molecule type" value="Genomic_DNA"/>
</dbReference>
<feature type="transmembrane region" description="Helical" evidence="5">
    <location>
        <begin position="88"/>
        <end position="110"/>
    </location>
</feature>
<comment type="subcellular location">
    <subcellularLocation>
        <location evidence="1">Membrane</location>
    </subcellularLocation>
</comment>
<name>A0ABZ1DXH8_9RHOB</name>
<evidence type="ECO:0000313" key="6">
    <source>
        <dbReference type="EMBL" id="WRY32697.1"/>
    </source>
</evidence>
<dbReference type="Gene3D" id="1.20.120.550">
    <property type="entry name" value="Membrane associated eicosanoid/glutathione metabolism-like domain"/>
    <property type="match status" value="1"/>
</dbReference>
<feature type="transmembrane region" description="Helical" evidence="5">
    <location>
        <begin position="61"/>
        <end position="81"/>
    </location>
</feature>
<reference evidence="6 7" key="1">
    <citation type="submission" date="2023-09" db="EMBL/GenBank/DDBJ databases">
        <title>Thioclava shenzhenensis sp. nov., a multidrug resistant bacteria-antagonizing species isolated from coastal seawater.</title>
        <authorList>
            <person name="Long M."/>
        </authorList>
    </citation>
    <scope>NUCLEOTIDE SEQUENCE [LARGE SCALE GENOMIC DNA]</scope>
    <source>
        <strain evidence="6 7">FTW29</strain>
    </source>
</reference>
<dbReference type="InterPro" id="IPR023352">
    <property type="entry name" value="MAPEG-like_dom_sf"/>
</dbReference>
<keyword evidence="2 5" id="KW-0812">Transmembrane</keyword>
<evidence type="ECO:0000256" key="5">
    <source>
        <dbReference type="SAM" id="Phobius"/>
    </source>
</evidence>
<accession>A0ABZ1DXH8</accession>
<sequence>MIEFTTPELSALGLAVLLHIALMVLFAVRANLELPRGYALSPRDTPPAKPLSVVTARLQRAMNNSFESLILFTPAVLLVVLTRQTGPLTTTLCGIFLVARFAFIPAYALGWTPWRSLFWGIGLLATLAVLLIGLI</sequence>
<evidence type="ECO:0000256" key="4">
    <source>
        <dbReference type="ARBA" id="ARBA00023136"/>
    </source>
</evidence>
<evidence type="ECO:0000256" key="3">
    <source>
        <dbReference type="ARBA" id="ARBA00022989"/>
    </source>
</evidence>
<organism evidence="6 7">
    <name type="scientific">Thioclava litoralis</name>
    <dbReference type="NCBI Taxonomy" id="3076557"/>
    <lineage>
        <taxon>Bacteria</taxon>
        <taxon>Pseudomonadati</taxon>
        <taxon>Pseudomonadota</taxon>
        <taxon>Alphaproteobacteria</taxon>
        <taxon>Rhodobacterales</taxon>
        <taxon>Paracoccaceae</taxon>
        <taxon>Thioclava</taxon>
    </lineage>
</organism>
<feature type="transmembrane region" description="Helical" evidence="5">
    <location>
        <begin position="116"/>
        <end position="134"/>
    </location>
</feature>
<keyword evidence="4 5" id="KW-0472">Membrane</keyword>
<keyword evidence="7" id="KW-1185">Reference proteome</keyword>